<name>A0A6I8LNP6_9PSEU</name>
<evidence type="ECO:0000256" key="2">
    <source>
        <dbReference type="ARBA" id="ARBA00022723"/>
    </source>
</evidence>
<dbReference type="GO" id="GO:0046872">
    <property type="term" value="F:metal ion binding"/>
    <property type="evidence" value="ECO:0007669"/>
    <property type="project" value="UniProtKB-KW"/>
</dbReference>
<dbReference type="Proteomes" id="UP000399805">
    <property type="component" value="Unassembled WGS sequence"/>
</dbReference>
<keyword evidence="5" id="KW-1185">Reference proteome</keyword>
<dbReference type="InterPro" id="IPR051121">
    <property type="entry name" value="FAH"/>
</dbReference>
<dbReference type="GO" id="GO:0016787">
    <property type="term" value="F:hydrolase activity"/>
    <property type="evidence" value="ECO:0007669"/>
    <property type="project" value="UniProtKB-KW"/>
</dbReference>
<dbReference type="GO" id="GO:0044281">
    <property type="term" value="P:small molecule metabolic process"/>
    <property type="evidence" value="ECO:0007669"/>
    <property type="project" value="UniProtKB-ARBA"/>
</dbReference>
<evidence type="ECO:0000313" key="5">
    <source>
        <dbReference type="Proteomes" id="UP000399805"/>
    </source>
</evidence>
<keyword evidence="2" id="KW-0479">Metal-binding</keyword>
<evidence type="ECO:0000259" key="3">
    <source>
        <dbReference type="Pfam" id="PF01557"/>
    </source>
</evidence>
<protein>
    <submittedName>
        <fullName evidence="4">Fumarylacetoacetate hydrolase family protein</fullName>
    </submittedName>
</protein>
<dbReference type="SUPFAM" id="SSF56529">
    <property type="entry name" value="FAH"/>
    <property type="match status" value="1"/>
</dbReference>
<dbReference type="InterPro" id="IPR036663">
    <property type="entry name" value="Fumarylacetoacetase_C_sf"/>
</dbReference>
<proteinExistence type="inferred from homology"/>
<reference evidence="4 5" key="1">
    <citation type="submission" date="2019-09" db="EMBL/GenBank/DDBJ databases">
        <authorList>
            <person name="Leyn A S."/>
        </authorList>
    </citation>
    <scope>NUCLEOTIDE SEQUENCE [LARGE SCALE GENOMIC DNA]</scope>
    <source>
        <strain evidence="4">AA231_1</strain>
    </source>
</reference>
<evidence type="ECO:0000256" key="1">
    <source>
        <dbReference type="ARBA" id="ARBA00010211"/>
    </source>
</evidence>
<gene>
    <name evidence="4" type="ORF">AA23TX_02628</name>
</gene>
<dbReference type="RefSeq" id="WP_155542746.1">
    <property type="nucleotide sequence ID" value="NZ_CABVGP010000001.1"/>
</dbReference>
<dbReference type="PANTHER" id="PTHR42796:SF4">
    <property type="entry name" value="FUMARYLACETOACETATE HYDROLASE DOMAIN-CONTAINING PROTEIN 2A"/>
    <property type="match status" value="1"/>
</dbReference>
<sequence length="311" mass="32962">MSLNVLRTADAWYVATPAGAAEITTTAKTTAELLGDRAAITAAAGSADTVPVASLDLVSPVTAPCRVVAQMTNFTSHVTDAGMDPAAVPLTFFRKTSGSISGPFDDVVRPAHVTLLDYEVEIGLVIGRELPVGTEITAVHEYVAGLVVTNDVSARDVQLPQTQFYEAKSYPTFTPVGPALVLLEADELKRFADLRLTLSVNGTVRQNALVAGDMIHRPLEALRALARFQRLDPGDLVLTGTPAGTALSAPPKAVEKIAALLPPAVKWKLFFKGQAKNPKYLADGDVVEASVATDDGALDLGTQRTIVRHRR</sequence>
<dbReference type="EMBL" id="CABVGP010000001">
    <property type="protein sequence ID" value="VVJ17607.1"/>
    <property type="molecule type" value="Genomic_DNA"/>
</dbReference>
<organism evidence="4 5">
    <name type="scientific">Amycolatopsis camponoti</name>
    <dbReference type="NCBI Taxonomy" id="2606593"/>
    <lineage>
        <taxon>Bacteria</taxon>
        <taxon>Bacillati</taxon>
        <taxon>Actinomycetota</taxon>
        <taxon>Actinomycetes</taxon>
        <taxon>Pseudonocardiales</taxon>
        <taxon>Pseudonocardiaceae</taxon>
        <taxon>Amycolatopsis</taxon>
    </lineage>
</organism>
<accession>A0A6I8LNP6</accession>
<keyword evidence="4" id="KW-0378">Hydrolase</keyword>
<dbReference type="InterPro" id="IPR011234">
    <property type="entry name" value="Fumarylacetoacetase-like_C"/>
</dbReference>
<comment type="similarity">
    <text evidence="1">Belongs to the FAH family.</text>
</comment>
<dbReference type="PANTHER" id="PTHR42796">
    <property type="entry name" value="FUMARYLACETOACETATE HYDROLASE DOMAIN-CONTAINING PROTEIN 2A-RELATED"/>
    <property type="match status" value="1"/>
</dbReference>
<feature type="domain" description="Fumarylacetoacetase-like C-terminal" evidence="3">
    <location>
        <begin position="67"/>
        <end position="304"/>
    </location>
</feature>
<dbReference type="Pfam" id="PF01557">
    <property type="entry name" value="FAA_hydrolase"/>
    <property type="match status" value="1"/>
</dbReference>
<dbReference type="Gene3D" id="3.90.850.10">
    <property type="entry name" value="Fumarylacetoacetase-like, C-terminal domain"/>
    <property type="match status" value="1"/>
</dbReference>
<evidence type="ECO:0000313" key="4">
    <source>
        <dbReference type="EMBL" id="VVJ17607.1"/>
    </source>
</evidence>
<dbReference type="AlphaFoldDB" id="A0A6I8LNP6"/>